<feature type="compositionally biased region" description="Basic and acidic residues" evidence="1">
    <location>
        <begin position="1"/>
        <end position="10"/>
    </location>
</feature>
<evidence type="ECO:0000313" key="4">
    <source>
        <dbReference type="Proteomes" id="UP000307562"/>
    </source>
</evidence>
<evidence type="ECO:0000256" key="1">
    <source>
        <dbReference type="SAM" id="MobiDB-lite"/>
    </source>
</evidence>
<dbReference type="RefSeq" id="WP_138655728.1">
    <property type="nucleotide sequence ID" value="NZ_CP040639.1"/>
</dbReference>
<dbReference type="Proteomes" id="UP000307562">
    <property type="component" value="Plasmid pNPA70"/>
</dbReference>
<feature type="domain" description="DUF8115" evidence="2">
    <location>
        <begin position="1"/>
        <end position="132"/>
    </location>
</feature>
<organism evidence="3 4">
    <name type="scientific">Natrinema pallidum</name>
    <dbReference type="NCBI Taxonomy" id="69527"/>
    <lineage>
        <taxon>Archaea</taxon>
        <taxon>Methanobacteriati</taxon>
        <taxon>Methanobacteriota</taxon>
        <taxon>Stenosarchaea group</taxon>
        <taxon>Halobacteria</taxon>
        <taxon>Halobacteriales</taxon>
        <taxon>Natrialbaceae</taxon>
        <taxon>Natrinema</taxon>
    </lineage>
</organism>
<dbReference type="KEGG" id="npl:FGF80_18685"/>
<gene>
    <name evidence="3" type="ORF">FGF80_18685</name>
</gene>
<dbReference type="EMBL" id="CP040639">
    <property type="protein sequence ID" value="QCW05271.1"/>
    <property type="molecule type" value="Genomic_DNA"/>
</dbReference>
<protein>
    <recommendedName>
        <fullName evidence="2">DUF8115 domain-containing protein</fullName>
    </recommendedName>
</protein>
<evidence type="ECO:0000313" key="3">
    <source>
        <dbReference type="EMBL" id="QCW05271.1"/>
    </source>
</evidence>
<reference evidence="4" key="1">
    <citation type="submission" date="2019-05" db="EMBL/GenBank/DDBJ databases">
        <title>Complete Genome Sequence and Methylation Pattern of the Halophilic Archaeon Natrinema pallidum BOL6-1.</title>
        <authorList>
            <person name="DasSarma P."/>
            <person name="DasSarma B.P."/>
            <person name="DasSarma S.L."/>
            <person name="Martinez F.L."/>
            <person name="Guzman D."/>
            <person name="Roberts R.J."/>
            <person name="DasSarma S."/>
        </authorList>
    </citation>
    <scope>NUCLEOTIDE SEQUENCE [LARGE SCALE GENOMIC DNA]</scope>
    <source>
        <strain evidence="4">BOL6-1</strain>
        <plasmid evidence="4">pnpa70</plasmid>
    </source>
</reference>
<proteinExistence type="predicted"/>
<sequence>MTDDTDKAEELLQESGSQKLHEAEASASTAGEDDDSPDSLEDAIADAFVAIDDGDATEHLTTRDRRLSALFAGLDDAGQLAALAQQAADELGRDESPETQADAIRLLLRYAIADLDEELLTTWADGKRAYERAKAERAADQVSEDTL</sequence>
<evidence type="ECO:0000259" key="2">
    <source>
        <dbReference type="Pfam" id="PF26424"/>
    </source>
</evidence>
<keyword evidence="3" id="KW-0614">Plasmid</keyword>
<name>A0A4P9TJT5_9EURY</name>
<keyword evidence="4" id="KW-1185">Reference proteome</keyword>
<feature type="compositionally biased region" description="Acidic residues" evidence="1">
    <location>
        <begin position="31"/>
        <end position="40"/>
    </location>
</feature>
<dbReference type="InterPro" id="IPR058428">
    <property type="entry name" value="DUF8115"/>
</dbReference>
<geneLocation type="plasmid" evidence="4">
    <name>pnpa70</name>
</geneLocation>
<dbReference type="GeneID" id="96158167"/>
<dbReference type="Pfam" id="PF26424">
    <property type="entry name" value="DUF8115"/>
    <property type="match status" value="1"/>
</dbReference>
<accession>A0A4P9TJT5</accession>
<feature type="region of interest" description="Disordered" evidence="1">
    <location>
        <begin position="1"/>
        <end position="40"/>
    </location>
</feature>
<dbReference type="AlphaFoldDB" id="A0A4P9TJT5"/>